<name>A0ABY7TBE1_9SPHI</name>
<evidence type="ECO:0000256" key="1">
    <source>
        <dbReference type="SAM" id="Coils"/>
    </source>
</evidence>
<gene>
    <name evidence="3" type="ORF">PQO05_06925</name>
</gene>
<evidence type="ECO:0000313" key="3">
    <source>
        <dbReference type="EMBL" id="WCT13667.1"/>
    </source>
</evidence>
<feature type="chain" id="PRO_5045819167" evidence="2">
    <location>
        <begin position="20"/>
        <end position="263"/>
    </location>
</feature>
<keyword evidence="4" id="KW-1185">Reference proteome</keyword>
<evidence type="ECO:0000313" key="4">
    <source>
        <dbReference type="Proteomes" id="UP001216139"/>
    </source>
</evidence>
<reference evidence="3 4" key="1">
    <citation type="submission" date="2023-02" db="EMBL/GenBank/DDBJ databases">
        <title>Genome sequence of Mucilaginibacter jinjuensis strain KACC 16571.</title>
        <authorList>
            <person name="Kim S."/>
            <person name="Heo J."/>
            <person name="Kwon S.-W."/>
        </authorList>
    </citation>
    <scope>NUCLEOTIDE SEQUENCE [LARGE SCALE GENOMIC DNA]</scope>
    <source>
        <strain evidence="3 4">KACC 16571</strain>
    </source>
</reference>
<organism evidence="3 4">
    <name type="scientific">Mucilaginibacter jinjuensis</name>
    <dbReference type="NCBI Taxonomy" id="1176721"/>
    <lineage>
        <taxon>Bacteria</taxon>
        <taxon>Pseudomonadati</taxon>
        <taxon>Bacteroidota</taxon>
        <taxon>Sphingobacteriia</taxon>
        <taxon>Sphingobacteriales</taxon>
        <taxon>Sphingobacteriaceae</taxon>
        <taxon>Mucilaginibacter</taxon>
    </lineage>
</organism>
<accession>A0ABY7TBE1</accession>
<dbReference type="EMBL" id="CP117167">
    <property type="protein sequence ID" value="WCT13667.1"/>
    <property type="molecule type" value="Genomic_DNA"/>
</dbReference>
<feature type="signal peptide" evidence="2">
    <location>
        <begin position="1"/>
        <end position="19"/>
    </location>
</feature>
<proteinExistence type="predicted"/>
<sequence>MKKLLLAILPLFSMSYCYAQVTTDPNTGNVGIKVNNPTTALQIGPFQTSNSNQIIIPGTYNFEQVRFGQISNGNSALEFVNHTSYTNSYGIRFSIDIDHGAPGLNLQYAPSTSDYASLNYKTGLHLDLSGNIAIGTTLHPAGYKFAVAGSAIAESVTVQLQSEWPDFVFDKHYTLRSLTELKSFIDQNHHLPEMPAAKQVASEGINLGELGKVQTKKIEELTLYLIEKDEEVKKQQTQIDSQQQQINDLKAQVTALLKLSNTK</sequence>
<keyword evidence="2" id="KW-0732">Signal</keyword>
<dbReference type="RefSeq" id="WP_273631973.1">
    <property type="nucleotide sequence ID" value="NZ_CP117167.1"/>
</dbReference>
<dbReference type="Proteomes" id="UP001216139">
    <property type="component" value="Chromosome"/>
</dbReference>
<keyword evidence="1" id="KW-0175">Coiled coil</keyword>
<feature type="coiled-coil region" evidence="1">
    <location>
        <begin position="225"/>
        <end position="259"/>
    </location>
</feature>
<protein>
    <submittedName>
        <fullName evidence="3">Uncharacterized protein</fullName>
    </submittedName>
</protein>
<evidence type="ECO:0000256" key="2">
    <source>
        <dbReference type="SAM" id="SignalP"/>
    </source>
</evidence>